<dbReference type="InterPro" id="IPR038740">
    <property type="entry name" value="BioF2-like_GNAT_dom"/>
</dbReference>
<sequence length="342" mass="40434">MLEVINSENHFRWNTIVDDFENRDIYFSHEYFTSSMLLDKGEPLLFFYEDENGKVAYPVILRKIDNKLGEQLYDITTPYGYGGPLVEAVSTEIDLILKFRKFISQYCIDNNIVSEFIRFHPMLGNQKDLENSLNILYNRDTIEIKLQQGTELLNEMPGKTRNMIRKAYKNGVEVKKLDKQKYMKEFLSIYYSTMNRNDATEYYYFNETYFKETFRLLDSNIHMFGAFCEDKMIATSLIFTYEDFMHYHLSGALREHLSLGANNLLLFEIAEWGRKQGIKSFHLGGGYSDSEDNLFKFKKSFSKSDPLNFYIGKKVHNLNLYEKLVKENRITEDNGYFPLYRS</sequence>
<evidence type="ECO:0000256" key="11">
    <source>
        <dbReference type="ARBA" id="ARBA00048654"/>
    </source>
</evidence>
<keyword evidence="3 13" id="KW-0808">Transferase</keyword>
<keyword evidence="7" id="KW-0961">Cell wall biogenesis/degradation</keyword>
<comment type="subcellular location">
    <subcellularLocation>
        <location evidence="1">Cytoplasm</location>
    </subcellularLocation>
</comment>
<evidence type="ECO:0000256" key="2">
    <source>
        <dbReference type="ARBA" id="ARBA00009943"/>
    </source>
</evidence>
<evidence type="ECO:0000256" key="9">
    <source>
        <dbReference type="ARBA" id="ARBA00040679"/>
    </source>
</evidence>
<dbReference type="PANTHER" id="PTHR36174:SF1">
    <property type="entry name" value="LIPID II:GLYCINE GLYCYLTRANSFERASE"/>
    <property type="match status" value="1"/>
</dbReference>
<dbReference type="EMBL" id="JBHUGI010000034">
    <property type="protein sequence ID" value="MFD1929257.1"/>
    <property type="molecule type" value="Genomic_DNA"/>
</dbReference>
<reference evidence="14" key="1">
    <citation type="journal article" date="2019" name="Int. J. Syst. Evol. Microbiol.">
        <title>The Global Catalogue of Microorganisms (GCM) 10K type strain sequencing project: providing services to taxonomists for standard genome sequencing and annotation.</title>
        <authorList>
            <consortium name="The Broad Institute Genomics Platform"/>
            <consortium name="The Broad Institute Genome Sequencing Center for Infectious Disease"/>
            <person name="Wu L."/>
            <person name="Ma J."/>
        </authorList>
    </citation>
    <scope>NUCLEOTIDE SEQUENCE [LARGE SCALE GENOMIC DNA]</scope>
    <source>
        <strain evidence="14">CGMCC 4.7177</strain>
    </source>
</reference>
<evidence type="ECO:0000256" key="10">
    <source>
        <dbReference type="ARBA" id="ARBA00042933"/>
    </source>
</evidence>
<evidence type="ECO:0000256" key="4">
    <source>
        <dbReference type="ARBA" id="ARBA00022960"/>
    </source>
</evidence>
<evidence type="ECO:0000256" key="5">
    <source>
        <dbReference type="ARBA" id="ARBA00022984"/>
    </source>
</evidence>
<evidence type="ECO:0000256" key="7">
    <source>
        <dbReference type="ARBA" id="ARBA00023316"/>
    </source>
</evidence>
<comment type="catalytic activity">
    <reaction evidence="11">
        <text>beta-D-GlcNAc-(1-&gt;4)-Mur2Ac(oyl-L-Ala-D-isoglutaminyl-L-Lys-D-Ala-D-Ala)-di-trans,octa-cis-undecaprenyl diphosphate + glycyl-tRNA(Gly) = beta-D-GlcNAc-(1-&gt;4)-Mur2Ac(oyl-L-Ala-D-isoglutaminyl-L-Lys-(N(6)-Gly)-D-Ala-D-Ala)-di-trans,octa-cis-undecaprenyl diphosphate + tRNA(Gly) + H(+)</text>
        <dbReference type="Rhea" id="RHEA:30435"/>
        <dbReference type="Rhea" id="RHEA-COMP:9664"/>
        <dbReference type="Rhea" id="RHEA-COMP:9683"/>
        <dbReference type="ChEBI" id="CHEBI:15378"/>
        <dbReference type="ChEBI" id="CHEBI:62233"/>
        <dbReference type="ChEBI" id="CHEBI:62234"/>
        <dbReference type="ChEBI" id="CHEBI:78442"/>
        <dbReference type="ChEBI" id="CHEBI:78522"/>
        <dbReference type="EC" id="2.3.2.16"/>
    </reaction>
</comment>
<dbReference type="EC" id="2.3.2.16" evidence="8"/>
<keyword evidence="14" id="KW-1185">Reference proteome</keyword>
<evidence type="ECO:0000256" key="1">
    <source>
        <dbReference type="ARBA" id="ARBA00004496"/>
    </source>
</evidence>
<protein>
    <recommendedName>
        <fullName evidence="9">Lipid II:glycine glycyltransferase</fullName>
        <ecNumber evidence="8">2.3.2.16</ecNumber>
    </recommendedName>
    <alternativeName>
        <fullName evidence="10">Factor essential for expression of methicillin resistance X</fullName>
    </alternativeName>
</protein>
<organism evidence="13 14">
    <name type="scientific">Sporosarcina siberiensis</name>
    <dbReference type="NCBI Taxonomy" id="1365606"/>
    <lineage>
        <taxon>Bacteria</taxon>
        <taxon>Bacillati</taxon>
        <taxon>Bacillota</taxon>
        <taxon>Bacilli</taxon>
        <taxon>Bacillales</taxon>
        <taxon>Caryophanaceae</taxon>
        <taxon>Sporosarcina</taxon>
    </lineage>
</organism>
<evidence type="ECO:0000256" key="6">
    <source>
        <dbReference type="ARBA" id="ARBA00023315"/>
    </source>
</evidence>
<feature type="domain" description="BioF2-like acetyltransferase" evidence="12">
    <location>
        <begin position="159"/>
        <end position="288"/>
    </location>
</feature>
<dbReference type="SUPFAM" id="SSF55729">
    <property type="entry name" value="Acyl-CoA N-acyltransferases (Nat)"/>
    <property type="match status" value="1"/>
</dbReference>
<comment type="similarity">
    <text evidence="2">Belongs to the FemABX family.</text>
</comment>
<name>A0ABW4SI79_9BACL</name>
<proteinExistence type="inferred from homology"/>
<keyword evidence="5" id="KW-0573">Peptidoglycan synthesis</keyword>
<gene>
    <name evidence="13" type="ORF">ACFSFY_14535</name>
</gene>
<dbReference type="InterPro" id="IPR016181">
    <property type="entry name" value="Acyl_CoA_acyltransferase"/>
</dbReference>
<evidence type="ECO:0000313" key="14">
    <source>
        <dbReference type="Proteomes" id="UP001597218"/>
    </source>
</evidence>
<dbReference type="PROSITE" id="PS51191">
    <property type="entry name" value="FEMABX"/>
    <property type="match status" value="1"/>
</dbReference>
<dbReference type="Gene3D" id="3.40.630.30">
    <property type="match status" value="1"/>
</dbReference>
<dbReference type="Pfam" id="PF13480">
    <property type="entry name" value="Acetyltransf_6"/>
    <property type="match status" value="1"/>
</dbReference>
<comment type="caution">
    <text evidence="13">The sequence shown here is derived from an EMBL/GenBank/DDBJ whole genome shotgun (WGS) entry which is preliminary data.</text>
</comment>
<dbReference type="Proteomes" id="UP001597218">
    <property type="component" value="Unassembled WGS sequence"/>
</dbReference>
<keyword evidence="4" id="KW-0133">Cell shape</keyword>
<dbReference type="PANTHER" id="PTHR36174">
    <property type="entry name" value="LIPID II:GLYCINE GLYCYLTRANSFERASE"/>
    <property type="match status" value="1"/>
</dbReference>
<dbReference type="InterPro" id="IPR050644">
    <property type="entry name" value="PG_Glycine_Bridge_Synth"/>
</dbReference>
<dbReference type="RefSeq" id="WP_381539247.1">
    <property type="nucleotide sequence ID" value="NZ_JBHUGI010000034.1"/>
</dbReference>
<dbReference type="GO" id="GO:0016746">
    <property type="term" value="F:acyltransferase activity"/>
    <property type="evidence" value="ECO:0007669"/>
    <property type="project" value="UniProtKB-KW"/>
</dbReference>
<keyword evidence="6 13" id="KW-0012">Acyltransferase</keyword>
<dbReference type="InterPro" id="IPR003447">
    <property type="entry name" value="FEMABX"/>
</dbReference>
<evidence type="ECO:0000256" key="3">
    <source>
        <dbReference type="ARBA" id="ARBA00022679"/>
    </source>
</evidence>
<evidence type="ECO:0000313" key="13">
    <source>
        <dbReference type="EMBL" id="MFD1929257.1"/>
    </source>
</evidence>
<evidence type="ECO:0000256" key="8">
    <source>
        <dbReference type="ARBA" id="ARBA00039074"/>
    </source>
</evidence>
<accession>A0ABW4SI79</accession>
<evidence type="ECO:0000259" key="12">
    <source>
        <dbReference type="Pfam" id="PF13480"/>
    </source>
</evidence>